<evidence type="ECO:0000256" key="6">
    <source>
        <dbReference type="ARBA" id="ARBA00022741"/>
    </source>
</evidence>
<comment type="caution">
    <text evidence="14">The sequence shown here is derived from an EMBL/GenBank/DDBJ whole genome shotgun (WGS) entry which is preliminary data.</text>
</comment>
<keyword evidence="5" id="KW-0808">Transferase</keyword>
<dbReference type="RefSeq" id="WP_192623852.1">
    <property type="nucleotide sequence ID" value="NZ_JADBGG010000016.1"/>
</dbReference>
<keyword evidence="11" id="KW-0812">Transmembrane</keyword>
<keyword evidence="11" id="KW-0472">Membrane</keyword>
<dbReference type="InterPro" id="IPR003661">
    <property type="entry name" value="HisK_dim/P_dom"/>
</dbReference>
<dbReference type="EC" id="2.7.13.3" evidence="3"/>
<sequence>MYGMISRFASGKIRRIILFGMILSILGFSVLGGISYEYLLQIEETLSLAEVVDDLSSDILEIRRYEKNYLLYMAEEDYAETLRYCDRALATIDRIESPQGGVTSSDRQGRETLLKLRRDLSSYKETFARLNGVGTATDMVQASALDPRLRDQGKELVDLVHQFVSTQRAMILGIVVTLKHQLALAIGTFTGVAIFFSWLVGRRIFGALGIIEHSARRIVQGDFKPLPLPETSDETRGVVQAFNHMIEELERRQNQLLQEKKLASLGVLTSGIAHQLNNPLNNISTSCQILQEDLEAALPVDPALTRQMLDNIYQEVSRSRDIVKGLLEFARETEFCLKPVPLHAVVQRAVTLVSSEVPSGVRILTEIPEHIELPLDSQRFQEVLLNLMINAIHAISPPGVISLSARSDPGSGEAVLQVTDTGAGISPEHLGRIFDPFFTLKDTGTGLGLSVVFGIIKKHGGTISVESQVGEGTTFTLHLPLGGNTSGAS</sequence>
<keyword evidence="9" id="KW-0902">Two-component regulatory system</keyword>
<dbReference type="InterPro" id="IPR036097">
    <property type="entry name" value="HisK_dim/P_sf"/>
</dbReference>
<accession>A0ABR9H4R8</accession>
<keyword evidence="4" id="KW-0597">Phosphoprotein</keyword>
<proteinExistence type="predicted"/>
<evidence type="ECO:0000259" key="12">
    <source>
        <dbReference type="PROSITE" id="PS50109"/>
    </source>
</evidence>
<organism evidence="14 15">
    <name type="scientific">Desulfomicrobium macestii</name>
    <dbReference type="NCBI Taxonomy" id="90731"/>
    <lineage>
        <taxon>Bacteria</taxon>
        <taxon>Pseudomonadati</taxon>
        <taxon>Thermodesulfobacteriota</taxon>
        <taxon>Desulfovibrionia</taxon>
        <taxon>Desulfovibrionales</taxon>
        <taxon>Desulfomicrobiaceae</taxon>
        <taxon>Desulfomicrobium</taxon>
    </lineage>
</organism>
<comment type="subcellular location">
    <subcellularLocation>
        <location evidence="2">Membrane</location>
    </subcellularLocation>
</comment>
<dbReference type="InterPro" id="IPR036890">
    <property type="entry name" value="HATPase_C_sf"/>
</dbReference>
<dbReference type="InterPro" id="IPR003594">
    <property type="entry name" value="HATPase_dom"/>
</dbReference>
<feature type="domain" description="HAMP" evidence="13">
    <location>
        <begin position="202"/>
        <end position="254"/>
    </location>
</feature>
<dbReference type="GO" id="GO:0016301">
    <property type="term" value="F:kinase activity"/>
    <property type="evidence" value="ECO:0007669"/>
    <property type="project" value="UniProtKB-KW"/>
</dbReference>
<dbReference type="InterPro" id="IPR003660">
    <property type="entry name" value="HAMP_dom"/>
</dbReference>
<dbReference type="Pfam" id="PF00512">
    <property type="entry name" value="HisKA"/>
    <property type="match status" value="1"/>
</dbReference>
<keyword evidence="15" id="KW-1185">Reference proteome</keyword>
<feature type="coiled-coil region" evidence="10">
    <location>
        <begin position="239"/>
        <end position="266"/>
    </location>
</feature>
<evidence type="ECO:0000256" key="3">
    <source>
        <dbReference type="ARBA" id="ARBA00012438"/>
    </source>
</evidence>
<dbReference type="SMART" id="SM00388">
    <property type="entry name" value="HisKA"/>
    <property type="match status" value="1"/>
</dbReference>
<evidence type="ECO:0000256" key="5">
    <source>
        <dbReference type="ARBA" id="ARBA00022679"/>
    </source>
</evidence>
<dbReference type="EMBL" id="JADBGG010000016">
    <property type="protein sequence ID" value="MBE1425690.1"/>
    <property type="molecule type" value="Genomic_DNA"/>
</dbReference>
<dbReference type="InterPro" id="IPR004358">
    <property type="entry name" value="Sig_transdc_His_kin-like_C"/>
</dbReference>
<evidence type="ECO:0000256" key="4">
    <source>
        <dbReference type="ARBA" id="ARBA00022553"/>
    </source>
</evidence>
<dbReference type="InterPro" id="IPR005467">
    <property type="entry name" value="His_kinase_dom"/>
</dbReference>
<dbReference type="SMART" id="SM00304">
    <property type="entry name" value="HAMP"/>
    <property type="match status" value="1"/>
</dbReference>
<keyword evidence="8" id="KW-0067">ATP-binding</keyword>
<evidence type="ECO:0000256" key="2">
    <source>
        <dbReference type="ARBA" id="ARBA00004370"/>
    </source>
</evidence>
<evidence type="ECO:0000256" key="1">
    <source>
        <dbReference type="ARBA" id="ARBA00000085"/>
    </source>
</evidence>
<dbReference type="Proteomes" id="UP000639010">
    <property type="component" value="Unassembled WGS sequence"/>
</dbReference>
<dbReference type="CDD" id="cd00082">
    <property type="entry name" value="HisKA"/>
    <property type="match status" value="1"/>
</dbReference>
<evidence type="ECO:0000256" key="7">
    <source>
        <dbReference type="ARBA" id="ARBA00022777"/>
    </source>
</evidence>
<evidence type="ECO:0000313" key="15">
    <source>
        <dbReference type="Proteomes" id="UP000639010"/>
    </source>
</evidence>
<name>A0ABR9H4R8_9BACT</name>
<dbReference type="PRINTS" id="PR00344">
    <property type="entry name" value="BCTRLSENSOR"/>
</dbReference>
<dbReference type="PROSITE" id="PS50885">
    <property type="entry name" value="HAMP"/>
    <property type="match status" value="1"/>
</dbReference>
<dbReference type="SUPFAM" id="SSF47384">
    <property type="entry name" value="Homodimeric domain of signal transducing histidine kinase"/>
    <property type="match status" value="1"/>
</dbReference>
<dbReference type="SMART" id="SM00387">
    <property type="entry name" value="HATPase_c"/>
    <property type="match status" value="1"/>
</dbReference>
<dbReference type="SUPFAM" id="SSF55874">
    <property type="entry name" value="ATPase domain of HSP90 chaperone/DNA topoisomerase II/histidine kinase"/>
    <property type="match status" value="1"/>
</dbReference>
<evidence type="ECO:0000256" key="9">
    <source>
        <dbReference type="ARBA" id="ARBA00023012"/>
    </source>
</evidence>
<evidence type="ECO:0000256" key="8">
    <source>
        <dbReference type="ARBA" id="ARBA00022840"/>
    </source>
</evidence>
<protein>
    <recommendedName>
        <fullName evidence="3">histidine kinase</fullName>
        <ecNumber evidence="3">2.7.13.3</ecNumber>
    </recommendedName>
</protein>
<comment type="catalytic activity">
    <reaction evidence="1">
        <text>ATP + protein L-histidine = ADP + protein N-phospho-L-histidine.</text>
        <dbReference type="EC" id="2.7.13.3"/>
    </reaction>
</comment>
<evidence type="ECO:0000256" key="11">
    <source>
        <dbReference type="SAM" id="Phobius"/>
    </source>
</evidence>
<keyword evidence="6" id="KW-0547">Nucleotide-binding</keyword>
<gene>
    <name evidence="14" type="ORF">H4684_002347</name>
</gene>
<feature type="domain" description="Histidine kinase" evidence="12">
    <location>
        <begin position="271"/>
        <end position="483"/>
    </location>
</feature>
<keyword evidence="10" id="KW-0175">Coiled coil</keyword>
<dbReference type="CDD" id="cd06225">
    <property type="entry name" value="HAMP"/>
    <property type="match status" value="1"/>
</dbReference>
<keyword evidence="7 14" id="KW-0418">Kinase</keyword>
<dbReference type="Gene3D" id="1.10.287.130">
    <property type="match status" value="1"/>
</dbReference>
<feature type="transmembrane region" description="Helical" evidence="11">
    <location>
        <begin position="16"/>
        <end position="36"/>
    </location>
</feature>
<evidence type="ECO:0000313" key="14">
    <source>
        <dbReference type="EMBL" id="MBE1425690.1"/>
    </source>
</evidence>
<keyword evidence="11" id="KW-1133">Transmembrane helix</keyword>
<dbReference type="PROSITE" id="PS50109">
    <property type="entry name" value="HIS_KIN"/>
    <property type="match status" value="1"/>
</dbReference>
<dbReference type="Gene3D" id="3.30.565.10">
    <property type="entry name" value="Histidine kinase-like ATPase, C-terminal domain"/>
    <property type="match status" value="1"/>
</dbReference>
<evidence type="ECO:0000259" key="13">
    <source>
        <dbReference type="PROSITE" id="PS50885"/>
    </source>
</evidence>
<dbReference type="Gene3D" id="6.10.340.10">
    <property type="match status" value="1"/>
</dbReference>
<reference evidence="14 15" key="1">
    <citation type="submission" date="2020-10" db="EMBL/GenBank/DDBJ databases">
        <title>Genomic Encyclopedia of Type Strains, Phase IV (KMG-IV): sequencing the most valuable type-strain genomes for metagenomic binning, comparative biology and taxonomic classification.</title>
        <authorList>
            <person name="Goeker M."/>
        </authorList>
    </citation>
    <scope>NUCLEOTIDE SEQUENCE [LARGE SCALE GENOMIC DNA]</scope>
    <source>
        <strain evidence="14 15">DSM 4194</strain>
    </source>
</reference>
<dbReference type="PANTHER" id="PTHR43065:SF10">
    <property type="entry name" value="PEROXIDE STRESS-ACTIVATED HISTIDINE KINASE MAK3"/>
    <property type="match status" value="1"/>
</dbReference>
<dbReference type="PANTHER" id="PTHR43065">
    <property type="entry name" value="SENSOR HISTIDINE KINASE"/>
    <property type="match status" value="1"/>
</dbReference>
<dbReference type="Pfam" id="PF00672">
    <property type="entry name" value="HAMP"/>
    <property type="match status" value="1"/>
</dbReference>
<evidence type="ECO:0000256" key="10">
    <source>
        <dbReference type="SAM" id="Coils"/>
    </source>
</evidence>
<dbReference type="Pfam" id="PF02518">
    <property type="entry name" value="HATPase_c"/>
    <property type="match status" value="1"/>
</dbReference>